<dbReference type="InterPro" id="IPR050585">
    <property type="entry name" value="Xaa-Pro_dipeptidyl-ppase/CocE"/>
</dbReference>
<name>A0ABQ8KQK6_9APHY</name>
<dbReference type="PANTHER" id="PTHR43056:SF5">
    <property type="entry name" value="PEPTIDASE S9 PROLYL OLIGOPEPTIDASE CATALYTIC DOMAIN-CONTAINING PROTEIN"/>
    <property type="match status" value="1"/>
</dbReference>
<sequence>MSKAKQEVATVVAKQTARYGTWASPITADAILQGGGSKSELFVDPITSDIYYIEERPAEGGRDAIVDASKGKDVVGKEWNARTGVQEYGGGAAMAYGGAVYFSNYTDNRVYVVNGGKDPQRITPDNENYRYAKLNVHPTQTHLLVAILEDHTKDRPSEVVTTLCIINSKTQSATTVVSGADFYAFPSFSPDGSYLAWEQWAHPDMPWEGSEIYVAKVDANEVGLSVSDITYVAGKKIDISVSSPAWASNDVLLFTTDETGYYNPWTYSVSSRHATPVLPSPVDEDFCQPLHKLGNEYSAPLDRHAGRAIYSTLKADRSALYILDLSTGETEEIECPYTDIQDLKRVANDSFVFLANSAEAPQVLVVCVLSDGAKPEFRELSAACTSNAPQFPNELISVAQSVTLQTEDGPLHVLYLPPKNPAYEAPADEKPPCVINAHGGPTGRSSASLDWSKQYFTSRGWAWYACSASVDPDDYRVDVNYGGSSGYGREYTLSPGPNRKRLEGQWGVVDVEDCTRAMQQLSRPPYSLIDPNRSVIRGGSAGGFTTLAAICFKSDAFAAATSLYGIADLRSLAKETHKFESHYLEKLVGGTLEEVPEVYEQRSPIFHADNIKTPLLVLQGAIDRVVPPDQAEVIVKAIKERHGRVEYTVFEGEGHGWRKAETIKAALEQELQFYEDVLGIKGSDDNRADVPYAHRGCSIQ</sequence>
<evidence type="ECO:0000313" key="2">
    <source>
        <dbReference type="EMBL" id="KAH9840647.1"/>
    </source>
</evidence>
<dbReference type="RefSeq" id="XP_047782113.1">
    <property type="nucleotide sequence ID" value="XM_047928634.1"/>
</dbReference>
<dbReference type="GeneID" id="72009366"/>
<gene>
    <name evidence="2" type="ORF">C8Q71DRAFT_889367</name>
</gene>
<keyword evidence="2" id="KW-0378">Hydrolase</keyword>
<evidence type="ECO:0000313" key="3">
    <source>
        <dbReference type="Proteomes" id="UP000814176"/>
    </source>
</evidence>
<accession>A0ABQ8KQK6</accession>
<dbReference type="InterPro" id="IPR001375">
    <property type="entry name" value="Peptidase_S9_cat"/>
</dbReference>
<feature type="domain" description="Peptidase S9 prolyl oligopeptidase catalytic" evidence="1">
    <location>
        <begin position="477"/>
        <end position="679"/>
    </location>
</feature>
<dbReference type="Gene3D" id="3.40.50.1820">
    <property type="entry name" value="alpha/beta hydrolase"/>
    <property type="match status" value="1"/>
</dbReference>
<reference evidence="2 3" key="1">
    <citation type="journal article" date="2021" name="Environ. Microbiol.">
        <title>Gene family expansions and transcriptome signatures uncover fungal adaptations to wood decay.</title>
        <authorList>
            <person name="Hage H."/>
            <person name="Miyauchi S."/>
            <person name="Viragh M."/>
            <person name="Drula E."/>
            <person name="Min B."/>
            <person name="Chaduli D."/>
            <person name="Navarro D."/>
            <person name="Favel A."/>
            <person name="Norest M."/>
            <person name="Lesage-Meessen L."/>
            <person name="Balint B."/>
            <person name="Merenyi Z."/>
            <person name="de Eugenio L."/>
            <person name="Morin E."/>
            <person name="Martinez A.T."/>
            <person name="Baldrian P."/>
            <person name="Stursova M."/>
            <person name="Martinez M.J."/>
            <person name="Novotny C."/>
            <person name="Magnuson J.K."/>
            <person name="Spatafora J.W."/>
            <person name="Maurice S."/>
            <person name="Pangilinan J."/>
            <person name="Andreopoulos W."/>
            <person name="LaButti K."/>
            <person name="Hundley H."/>
            <person name="Na H."/>
            <person name="Kuo A."/>
            <person name="Barry K."/>
            <person name="Lipzen A."/>
            <person name="Henrissat B."/>
            <person name="Riley R."/>
            <person name="Ahrendt S."/>
            <person name="Nagy L.G."/>
            <person name="Grigoriev I.V."/>
            <person name="Martin F."/>
            <person name="Rosso M.N."/>
        </authorList>
    </citation>
    <scope>NUCLEOTIDE SEQUENCE [LARGE SCALE GENOMIC DNA]</scope>
    <source>
        <strain evidence="2 3">CIRM-BRFM 1785</strain>
    </source>
</reference>
<organism evidence="2 3">
    <name type="scientific">Rhodofomes roseus</name>
    <dbReference type="NCBI Taxonomy" id="34475"/>
    <lineage>
        <taxon>Eukaryota</taxon>
        <taxon>Fungi</taxon>
        <taxon>Dikarya</taxon>
        <taxon>Basidiomycota</taxon>
        <taxon>Agaricomycotina</taxon>
        <taxon>Agaricomycetes</taxon>
        <taxon>Polyporales</taxon>
        <taxon>Rhodofomes</taxon>
    </lineage>
</organism>
<dbReference type="SUPFAM" id="SSF53474">
    <property type="entry name" value="alpha/beta-Hydrolases"/>
    <property type="match status" value="1"/>
</dbReference>
<dbReference type="Proteomes" id="UP000814176">
    <property type="component" value="Unassembled WGS sequence"/>
</dbReference>
<dbReference type="PANTHER" id="PTHR43056">
    <property type="entry name" value="PEPTIDASE S9 PROLYL OLIGOPEPTIDASE"/>
    <property type="match status" value="1"/>
</dbReference>
<dbReference type="Gene3D" id="2.120.10.30">
    <property type="entry name" value="TolB, C-terminal domain"/>
    <property type="match status" value="1"/>
</dbReference>
<comment type="caution">
    <text evidence="2">The sequence shown here is derived from an EMBL/GenBank/DDBJ whole genome shotgun (WGS) entry which is preliminary data.</text>
</comment>
<dbReference type="EMBL" id="JADCUA010000004">
    <property type="protein sequence ID" value="KAH9840647.1"/>
    <property type="molecule type" value="Genomic_DNA"/>
</dbReference>
<dbReference type="InterPro" id="IPR011042">
    <property type="entry name" value="6-blade_b-propeller_TolB-like"/>
</dbReference>
<keyword evidence="3" id="KW-1185">Reference proteome</keyword>
<evidence type="ECO:0000259" key="1">
    <source>
        <dbReference type="Pfam" id="PF00326"/>
    </source>
</evidence>
<protein>
    <submittedName>
        <fullName evidence="2">Alpha/Beta hydrolase protein</fullName>
    </submittedName>
</protein>
<dbReference type="InterPro" id="IPR029058">
    <property type="entry name" value="AB_hydrolase_fold"/>
</dbReference>
<proteinExistence type="predicted"/>
<dbReference type="GO" id="GO:0016787">
    <property type="term" value="F:hydrolase activity"/>
    <property type="evidence" value="ECO:0007669"/>
    <property type="project" value="UniProtKB-KW"/>
</dbReference>
<dbReference type="Pfam" id="PF00326">
    <property type="entry name" value="Peptidase_S9"/>
    <property type="match status" value="1"/>
</dbReference>
<dbReference type="SUPFAM" id="SSF69304">
    <property type="entry name" value="Tricorn protease N-terminal domain"/>
    <property type="match status" value="1"/>
</dbReference>